<comment type="caution">
    <text evidence="2">The sequence shown here is derived from an EMBL/GenBank/DDBJ whole genome shotgun (WGS) entry which is preliminary data.</text>
</comment>
<gene>
    <name evidence="2" type="ORF">PGTUg99_025021</name>
</gene>
<accession>A0A5B0Q4A0</accession>
<dbReference type="Pfam" id="PF26138">
    <property type="entry name" value="DUF8040"/>
    <property type="match status" value="1"/>
</dbReference>
<evidence type="ECO:0000259" key="1">
    <source>
        <dbReference type="Pfam" id="PF26138"/>
    </source>
</evidence>
<protein>
    <recommendedName>
        <fullName evidence="1">DUF8040 domain-containing protein</fullName>
    </recommendedName>
</protein>
<organism evidence="2 3">
    <name type="scientific">Puccinia graminis f. sp. tritici</name>
    <dbReference type="NCBI Taxonomy" id="56615"/>
    <lineage>
        <taxon>Eukaryota</taxon>
        <taxon>Fungi</taxon>
        <taxon>Dikarya</taxon>
        <taxon>Basidiomycota</taxon>
        <taxon>Pucciniomycotina</taxon>
        <taxon>Pucciniomycetes</taxon>
        <taxon>Pucciniales</taxon>
        <taxon>Pucciniaceae</taxon>
        <taxon>Puccinia</taxon>
    </lineage>
</organism>
<dbReference type="InterPro" id="IPR058353">
    <property type="entry name" value="DUF8040"/>
</dbReference>
<proteinExistence type="predicted"/>
<dbReference type="EMBL" id="VDEP01000306">
    <property type="protein sequence ID" value="KAA1108031.1"/>
    <property type="molecule type" value="Genomic_DNA"/>
</dbReference>
<dbReference type="Proteomes" id="UP000325313">
    <property type="component" value="Unassembled WGS sequence"/>
</dbReference>
<evidence type="ECO:0000313" key="2">
    <source>
        <dbReference type="EMBL" id="KAA1108031.1"/>
    </source>
</evidence>
<feature type="domain" description="DUF8040" evidence="1">
    <location>
        <begin position="53"/>
        <end position="124"/>
    </location>
</feature>
<name>A0A5B0Q4A0_PUCGR</name>
<evidence type="ECO:0000313" key="3">
    <source>
        <dbReference type="Proteomes" id="UP000325313"/>
    </source>
</evidence>
<sequence length="124" mass="14103">MAENSLRSLLATQRCQQGRSKRKRRFILFLVTLVGLRQWARTISKEPYNDAIFGGDAYIKHILSGNRHRAQAMLCLSINVFKKCAAELDSLDCKPASKLLSMDEQLAIFLYIVGQKATNRQTQD</sequence>
<dbReference type="AlphaFoldDB" id="A0A5B0Q4A0"/>
<reference evidence="2 3" key="1">
    <citation type="submission" date="2019-05" db="EMBL/GenBank/DDBJ databases">
        <title>Emergence of the Ug99 lineage of the wheat stem rust pathogen through somatic hybridization.</title>
        <authorList>
            <person name="Li F."/>
            <person name="Upadhyaya N.M."/>
            <person name="Sperschneider J."/>
            <person name="Matny O."/>
            <person name="Nguyen-Phuc H."/>
            <person name="Mago R."/>
            <person name="Raley C."/>
            <person name="Miller M.E."/>
            <person name="Silverstein K.A.T."/>
            <person name="Henningsen E."/>
            <person name="Hirsch C.D."/>
            <person name="Visser B."/>
            <person name="Pretorius Z.A."/>
            <person name="Steffenson B.J."/>
            <person name="Schwessinger B."/>
            <person name="Dodds P.N."/>
            <person name="Figueroa M."/>
        </authorList>
    </citation>
    <scope>NUCLEOTIDE SEQUENCE [LARGE SCALE GENOMIC DNA]</scope>
    <source>
        <strain evidence="2 3">Ug99</strain>
    </source>
</reference>